<dbReference type="EMBL" id="CP003119">
    <property type="protein sequence ID" value="AFA71842.1"/>
    <property type="molecule type" value="Genomic_DNA"/>
</dbReference>
<gene>
    <name evidence="2" type="ordered locus">GPOL_c07740</name>
</gene>
<organism evidence="2 3">
    <name type="scientific">Gordonia polyisoprenivorans (strain DSM 44266 / VH2)</name>
    <dbReference type="NCBI Taxonomy" id="1112204"/>
    <lineage>
        <taxon>Bacteria</taxon>
        <taxon>Bacillati</taxon>
        <taxon>Actinomycetota</taxon>
        <taxon>Actinomycetes</taxon>
        <taxon>Mycobacteriales</taxon>
        <taxon>Gordoniaceae</taxon>
        <taxon>Gordonia</taxon>
    </lineage>
</organism>
<protein>
    <submittedName>
        <fullName evidence="2">Uncharacterized protein</fullName>
    </submittedName>
</protein>
<dbReference type="Proteomes" id="UP000009154">
    <property type="component" value="Chromosome"/>
</dbReference>
<reference evidence="2 3" key="1">
    <citation type="journal article" date="2012" name="Appl. Environ. Microbiol.">
        <title>Involvement of two latex-clearing proteins during rubber degradation and insights into the subsequent degradation pathway revealed by the genome sequence of Gordonia polyisoprenivorans strain VH2.</title>
        <authorList>
            <person name="Hiessl S."/>
            <person name="Schuldes J."/>
            <person name="Thurmer A."/>
            <person name="Halbsguth T."/>
            <person name="Broker D."/>
            <person name="Angelov A."/>
            <person name="Liebl W."/>
            <person name="Daniel R."/>
            <person name="Steinbuchel A."/>
        </authorList>
    </citation>
    <scope>NUCLEOTIDE SEQUENCE [LARGE SCALE GENOMIC DNA]</scope>
    <source>
        <strain evidence="3">DSM 44266 / VH2</strain>
    </source>
</reference>
<proteinExistence type="predicted"/>
<accession>H6MXS2</accession>
<evidence type="ECO:0000313" key="3">
    <source>
        <dbReference type="Proteomes" id="UP000009154"/>
    </source>
</evidence>
<evidence type="ECO:0000313" key="2">
    <source>
        <dbReference type="EMBL" id="AFA71842.1"/>
    </source>
</evidence>
<keyword evidence="3" id="KW-1185">Reference proteome</keyword>
<name>H6MXS2_GORPV</name>
<sequence>MHRPVEPTWTREFTDLDSVPHQPRPIRCRPGDALVENWTAKACGRTGVGRSPDALARVEVGRELLSYNSCHRSPPAAKDAVDTEIAPRTE</sequence>
<feature type="region of interest" description="Disordered" evidence="1">
    <location>
        <begin position="1"/>
        <end position="24"/>
    </location>
</feature>
<dbReference type="KEGG" id="gpo:GPOL_c07740"/>
<feature type="region of interest" description="Disordered" evidence="1">
    <location>
        <begin position="71"/>
        <end position="90"/>
    </location>
</feature>
<feature type="compositionally biased region" description="Basic and acidic residues" evidence="1">
    <location>
        <begin position="79"/>
        <end position="90"/>
    </location>
</feature>
<dbReference type="AlphaFoldDB" id="H6MXS2"/>
<dbReference type="HOGENOM" id="CLU_2436662_0_0_11"/>
<evidence type="ECO:0000256" key="1">
    <source>
        <dbReference type="SAM" id="MobiDB-lite"/>
    </source>
</evidence>